<organism evidence="5 6">
    <name type="scientific">Caenorhabditis japonica</name>
    <dbReference type="NCBI Taxonomy" id="281687"/>
    <lineage>
        <taxon>Eukaryota</taxon>
        <taxon>Metazoa</taxon>
        <taxon>Ecdysozoa</taxon>
        <taxon>Nematoda</taxon>
        <taxon>Chromadorea</taxon>
        <taxon>Rhabditida</taxon>
        <taxon>Rhabditina</taxon>
        <taxon>Rhabditomorpha</taxon>
        <taxon>Rhabditoidea</taxon>
        <taxon>Rhabditidae</taxon>
        <taxon>Peloderinae</taxon>
        <taxon>Caenorhabditis</taxon>
    </lineage>
</organism>
<dbReference type="InterPro" id="IPR036291">
    <property type="entry name" value="NAD(P)-bd_dom_sf"/>
</dbReference>
<keyword evidence="3" id="KW-0520">NAD</keyword>
<dbReference type="PRINTS" id="PR00081">
    <property type="entry name" value="GDHRDH"/>
</dbReference>
<evidence type="ECO:0000256" key="1">
    <source>
        <dbReference type="ARBA" id="ARBA00006484"/>
    </source>
</evidence>
<dbReference type="SUPFAM" id="SSF51735">
    <property type="entry name" value="NAD(P)-binding Rossmann-fold domains"/>
    <property type="match status" value="1"/>
</dbReference>
<dbReference type="AlphaFoldDB" id="A0A8R1DQP3"/>
<reference evidence="6" key="1">
    <citation type="submission" date="2010-08" db="EMBL/GenBank/DDBJ databases">
        <authorList>
            <consortium name="Caenorhabditis japonica Sequencing Consortium"/>
            <person name="Wilson R.K."/>
        </authorList>
    </citation>
    <scope>NUCLEOTIDE SEQUENCE [LARGE SCALE GENOMIC DNA]</scope>
    <source>
        <strain evidence="6">DF5081</strain>
    </source>
</reference>
<dbReference type="Pfam" id="PF00106">
    <property type="entry name" value="adh_short"/>
    <property type="match status" value="1"/>
</dbReference>
<dbReference type="Proteomes" id="UP000005237">
    <property type="component" value="Unassembled WGS sequence"/>
</dbReference>
<reference evidence="5" key="2">
    <citation type="submission" date="2022-06" db="UniProtKB">
        <authorList>
            <consortium name="EnsemblMetazoa"/>
        </authorList>
    </citation>
    <scope>IDENTIFICATION</scope>
    <source>
        <strain evidence="5">DF5081</strain>
    </source>
</reference>
<proteinExistence type="inferred from homology"/>
<dbReference type="PRINTS" id="PR00080">
    <property type="entry name" value="SDRFAMILY"/>
</dbReference>
<dbReference type="PANTHER" id="PTHR24322">
    <property type="entry name" value="PKSB"/>
    <property type="match status" value="1"/>
</dbReference>
<evidence type="ECO:0000313" key="5">
    <source>
        <dbReference type="EnsemblMetazoa" id="CJA08277.1"/>
    </source>
</evidence>
<dbReference type="FunFam" id="3.40.50.720:FF:000202">
    <property type="entry name" value="Short-chain dehydrogenase/reductase family 16C member 6"/>
    <property type="match status" value="1"/>
</dbReference>
<dbReference type="Gene3D" id="3.40.50.720">
    <property type="entry name" value="NAD(P)-binding Rossmann-like Domain"/>
    <property type="match status" value="1"/>
</dbReference>
<dbReference type="PANTHER" id="PTHR24322:SF638">
    <property type="entry name" value="DEHYDROGENASES, SHORT CHAIN"/>
    <property type="match status" value="1"/>
</dbReference>
<keyword evidence="6" id="KW-1185">Reference proteome</keyword>
<dbReference type="InterPro" id="IPR002347">
    <property type="entry name" value="SDR_fam"/>
</dbReference>
<evidence type="ECO:0000313" key="6">
    <source>
        <dbReference type="Proteomes" id="UP000005237"/>
    </source>
</evidence>
<accession>A0A8R1DQP3</accession>
<sequence length="308" mass="33253">MEAVVDFAKVLLGTLFFIVLNTLKNVLPNGILPRKSVQGKKVLITGAGSGIGRLMAVEFAKLGAELIIWDVSLDGANETKKQVEAAGGTGHVFHVDLSQYKEIHRVGKETKEAIGDVDILINNAGIVTGKKLFDCPDELMEKTMAVNTNALFYTAKNFLPSMLEKDSGHLVTIASMAGKTGCAGLVDYCASKHGAVGCHDSIAMEILAQRKYGVKTTLVCPFFINTGMFDGVVTKSPLLFPILEADYAVECIMEAILTNRPLLCMPKSAYTILALMGLLPLEAQVLLADFFGTNESMNDFKGRQTKVE</sequence>
<name>A0A8R1DQP3_CAEJA</name>
<dbReference type="GO" id="GO:0005811">
    <property type="term" value="C:lipid droplet"/>
    <property type="evidence" value="ECO:0007669"/>
    <property type="project" value="TreeGrafter"/>
</dbReference>
<evidence type="ECO:0000256" key="4">
    <source>
        <dbReference type="RuleBase" id="RU000363"/>
    </source>
</evidence>
<protein>
    <submittedName>
        <fullName evidence="5">Uncharacterized protein</fullName>
    </submittedName>
</protein>
<evidence type="ECO:0000256" key="2">
    <source>
        <dbReference type="ARBA" id="ARBA00023002"/>
    </source>
</evidence>
<dbReference type="CDD" id="cd05339">
    <property type="entry name" value="17beta-HSDXI-like_SDR_c"/>
    <property type="match status" value="1"/>
</dbReference>
<dbReference type="GO" id="GO:0016616">
    <property type="term" value="F:oxidoreductase activity, acting on the CH-OH group of donors, NAD or NADP as acceptor"/>
    <property type="evidence" value="ECO:0007669"/>
    <property type="project" value="TreeGrafter"/>
</dbReference>
<comment type="similarity">
    <text evidence="1 4">Belongs to the short-chain dehydrogenases/reductases (SDR) family.</text>
</comment>
<dbReference type="EnsemblMetazoa" id="CJA08277.1">
    <property type="protein sequence ID" value="CJA08277.1"/>
    <property type="gene ID" value="WBGene00127482"/>
</dbReference>
<keyword evidence="2" id="KW-0560">Oxidoreductase</keyword>
<evidence type="ECO:0000256" key="3">
    <source>
        <dbReference type="ARBA" id="ARBA00023027"/>
    </source>
</evidence>